<comment type="caution">
    <text evidence="3">The sequence shown here is derived from an EMBL/GenBank/DDBJ whole genome shotgun (WGS) entry which is preliminary data.</text>
</comment>
<dbReference type="OrthoDB" id="9778168at2"/>
<accession>Q0YSD4</accession>
<dbReference type="RefSeq" id="WP_006366115.1">
    <property type="nucleotide sequence ID" value="NZ_AASE01000006.1"/>
</dbReference>
<proteinExistence type="predicted"/>
<dbReference type="Proteomes" id="UP000004162">
    <property type="component" value="Unassembled WGS sequence"/>
</dbReference>
<dbReference type="PANTHER" id="PTHR43566:SF2">
    <property type="entry name" value="DUF4143 DOMAIN-CONTAINING PROTEIN"/>
    <property type="match status" value="1"/>
</dbReference>
<protein>
    <recommendedName>
        <fullName evidence="5">ATPase</fullName>
    </recommendedName>
</protein>
<evidence type="ECO:0000313" key="3">
    <source>
        <dbReference type="EMBL" id="EAT59259.1"/>
    </source>
</evidence>
<dbReference type="Pfam" id="PF13173">
    <property type="entry name" value="AAA_14"/>
    <property type="match status" value="1"/>
</dbReference>
<gene>
    <name evidence="3" type="ORF">CferDRAFT_1266</name>
</gene>
<evidence type="ECO:0000313" key="4">
    <source>
        <dbReference type="Proteomes" id="UP000004162"/>
    </source>
</evidence>
<sequence>MIARDLHNKLVDTLQHFPAVALLGPRQVGKTTLALEIGHSRNSLYLDLESEQDRAKMAQPEFYLSDHQDKLVIIDEVHRAPGLFPVLRGLIDRSRRAGRKNGQYLLLGSASLDLLKQSGETLAGRIAYLELTPFTVLETPEFPSDELWVRGGFPDSLLADSSAESLRWRQNFIRTYLERDIPQFGPRIAAETLRRFWIMLAHNQSGLLNSSQFARNLGVDVKTVNSYIDLLVDLLLVRRLTPWHSNIGKRLVKAPKVYVRDSGLLHALLTIPDKEALLSHPVVGQSWEGFVIENILGSVSDDVQACFYRTAGGGEVDLLLSWPNGNLWAVEIKRSVTPKLERGFHSACTDLNPSRKYVVYPGSERYRMALDAEAISLIDMVRELNDIGE</sequence>
<name>Q0YSD4_9CHLB</name>
<dbReference type="InterPro" id="IPR041682">
    <property type="entry name" value="AAA_14"/>
</dbReference>
<reference evidence="3 4" key="2">
    <citation type="submission" date="2006-07" db="EMBL/GenBank/DDBJ databases">
        <title>Sequencing of the draft genome and assembly of Chlorobium ferroxidans DSM 13031.</title>
        <authorList>
            <consortium name="US DOE Joint Genome Institute (JGI-PGF)"/>
            <person name="Copeland A."/>
            <person name="Lucas S."/>
            <person name="Lapidus A."/>
            <person name="Barry K."/>
            <person name="Glavina del Rio T."/>
            <person name="Dalin E."/>
            <person name="Tice H."/>
            <person name="Bruce D."/>
            <person name="Pitluck S."/>
            <person name="Richardson P."/>
        </authorList>
    </citation>
    <scope>NUCLEOTIDE SEQUENCE [LARGE SCALE GENOMIC DNA]</scope>
    <source>
        <strain evidence="3 4">DSM 13031</strain>
    </source>
</reference>
<dbReference type="InterPro" id="IPR025420">
    <property type="entry name" value="DUF4143"/>
</dbReference>
<feature type="domain" description="AAA" evidence="1">
    <location>
        <begin position="18"/>
        <end position="138"/>
    </location>
</feature>
<dbReference type="EMBL" id="AASE01000006">
    <property type="protein sequence ID" value="EAT59259.1"/>
    <property type="molecule type" value="Genomic_DNA"/>
</dbReference>
<evidence type="ECO:0000259" key="2">
    <source>
        <dbReference type="Pfam" id="PF13635"/>
    </source>
</evidence>
<dbReference type="AlphaFoldDB" id="Q0YSD4"/>
<evidence type="ECO:0000259" key="1">
    <source>
        <dbReference type="Pfam" id="PF13173"/>
    </source>
</evidence>
<keyword evidence="4" id="KW-1185">Reference proteome</keyword>
<dbReference type="Gene3D" id="3.40.50.300">
    <property type="entry name" value="P-loop containing nucleotide triphosphate hydrolases"/>
    <property type="match status" value="1"/>
</dbReference>
<reference evidence="3 4" key="1">
    <citation type="submission" date="2006-07" db="EMBL/GenBank/DDBJ databases">
        <title>Annotation of the draft genome assembly of Chlorobium ferroxidans DSM 13031.</title>
        <authorList>
            <consortium name="US DOE Joint Genome Institute (JGI-ORNL)"/>
            <person name="Larimer F."/>
            <person name="Land M."/>
            <person name="Hauser L."/>
        </authorList>
    </citation>
    <scope>NUCLEOTIDE SEQUENCE [LARGE SCALE GENOMIC DNA]</scope>
    <source>
        <strain evidence="3 4">DSM 13031</strain>
    </source>
</reference>
<dbReference type="PANTHER" id="PTHR43566">
    <property type="entry name" value="CONSERVED PROTEIN"/>
    <property type="match status" value="1"/>
</dbReference>
<evidence type="ECO:0008006" key="5">
    <source>
        <dbReference type="Google" id="ProtNLM"/>
    </source>
</evidence>
<dbReference type="SUPFAM" id="SSF52540">
    <property type="entry name" value="P-loop containing nucleoside triphosphate hydrolases"/>
    <property type="match status" value="1"/>
</dbReference>
<feature type="domain" description="DUF4143" evidence="2">
    <location>
        <begin position="178"/>
        <end position="335"/>
    </location>
</feature>
<organism evidence="3 4">
    <name type="scientific">Chlorobium ferrooxidans DSM 13031</name>
    <dbReference type="NCBI Taxonomy" id="377431"/>
    <lineage>
        <taxon>Bacteria</taxon>
        <taxon>Pseudomonadati</taxon>
        <taxon>Chlorobiota</taxon>
        <taxon>Chlorobiia</taxon>
        <taxon>Chlorobiales</taxon>
        <taxon>Chlorobiaceae</taxon>
        <taxon>Chlorobium/Pelodictyon group</taxon>
        <taxon>Chlorobium</taxon>
    </lineage>
</organism>
<dbReference type="InterPro" id="IPR027417">
    <property type="entry name" value="P-loop_NTPase"/>
</dbReference>
<dbReference type="Pfam" id="PF13635">
    <property type="entry name" value="DUF4143"/>
    <property type="match status" value="1"/>
</dbReference>